<sequence>MKKEEIEQKISELLKGRSQFNGDNIKLDCDLRDNYGIDSIALVELLIEIECEFDISIDSNLLTYEYFSTGNAICDYVFKKL</sequence>
<comment type="caution">
    <text evidence="2">The sequence shown here is derived from an EMBL/GenBank/DDBJ whole genome shotgun (WGS) entry which is preliminary data.</text>
</comment>
<keyword evidence="3" id="KW-1185">Reference proteome</keyword>
<organism evidence="2 3">
    <name type="scientific">Ruminiclostridium sufflavum DSM 19573</name>
    <dbReference type="NCBI Taxonomy" id="1121337"/>
    <lineage>
        <taxon>Bacteria</taxon>
        <taxon>Bacillati</taxon>
        <taxon>Bacillota</taxon>
        <taxon>Clostridia</taxon>
        <taxon>Eubacteriales</taxon>
        <taxon>Oscillospiraceae</taxon>
        <taxon>Ruminiclostridium</taxon>
    </lineage>
</organism>
<dbReference type="PROSITE" id="PS50075">
    <property type="entry name" value="CARRIER"/>
    <property type="match status" value="1"/>
</dbReference>
<proteinExistence type="predicted"/>
<evidence type="ECO:0000313" key="2">
    <source>
        <dbReference type="EMBL" id="PYG88229.1"/>
    </source>
</evidence>
<dbReference type="Gene3D" id="1.10.1200.10">
    <property type="entry name" value="ACP-like"/>
    <property type="match status" value="1"/>
</dbReference>
<name>A0A318XN14_9FIRM</name>
<dbReference type="SUPFAM" id="SSF47336">
    <property type="entry name" value="ACP-like"/>
    <property type="match status" value="1"/>
</dbReference>
<dbReference type="Pfam" id="PF00550">
    <property type="entry name" value="PP-binding"/>
    <property type="match status" value="1"/>
</dbReference>
<dbReference type="Proteomes" id="UP000248132">
    <property type="component" value="Unassembled WGS sequence"/>
</dbReference>
<reference evidence="2 3" key="1">
    <citation type="submission" date="2018-06" db="EMBL/GenBank/DDBJ databases">
        <title>Genomic Encyclopedia of Type Strains, Phase I: the one thousand microbial genomes (KMG-I) project.</title>
        <authorList>
            <person name="Kyrpides N."/>
        </authorList>
    </citation>
    <scope>NUCLEOTIDE SEQUENCE [LARGE SCALE GENOMIC DNA]</scope>
    <source>
        <strain evidence="2 3">DSM 19573</strain>
    </source>
</reference>
<gene>
    <name evidence="2" type="ORF">LY28_01569</name>
</gene>
<feature type="domain" description="Carrier" evidence="1">
    <location>
        <begin position="4"/>
        <end position="81"/>
    </location>
</feature>
<protein>
    <submittedName>
        <fullName evidence="2">Acyl carrier protein</fullName>
    </submittedName>
</protein>
<dbReference type="EMBL" id="QKMR01000007">
    <property type="protein sequence ID" value="PYG88229.1"/>
    <property type="molecule type" value="Genomic_DNA"/>
</dbReference>
<dbReference type="InterPro" id="IPR036736">
    <property type="entry name" value="ACP-like_sf"/>
</dbReference>
<evidence type="ECO:0000259" key="1">
    <source>
        <dbReference type="PROSITE" id="PS50075"/>
    </source>
</evidence>
<dbReference type="RefSeq" id="WP_110461610.1">
    <property type="nucleotide sequence ID" value="NZ_QKMR01000007.1"/>
</dbReference>
<dbReference type="AlphaFoldDB" id="A0A318XN14"/>
<accession>A0A318XN14</accession>
<evidence type="ECO:0000313" key="3">
    <source>
        <dbReference type="Proteomes" id="UP000248132"/>
    </source>
</evidence>
<dbReference type="InterPro" id="IPR009081">
    <property type="entry name" value="PP-bd_ACP"/>
</dbReference>
<dbReference type="OrthoDB" id="4282095at2"/>